<evidence type="ECO:0000313" key="5">
    <source>
        <dbReference type="Proteomes" id="UP000285278"/>
    </source>
</evidence>
<keyword evidence="3" id="KW-0503">Monooxygenase</keyword>
<gene>
    <name evidence="4" type="ORF">D3M95_02730</name>
</gene>
<dbReference type="Proteomes" id="UP000285278">
    <property type="component" value="Unassembled WGS sequence"/>
</dbReference>
<organism evidence="4 5">
    <name type="scientific">Corynebacterium falsenii</name>
    <dbReference type="NCBI Taxonomy" id="108486"/>
    <lineage>
        <taxon>Bacteria</taxon>
        <taxon>Bacillati</taxon>
        <taxon>Actinomycetota</taxon>
        <taxon>Actinomycetes</taxon>
        <taxon>Mycobacteriales</taxon>
        <taxon>Corynebacteriaceae</taxon>
        <taxon>Corynebacterium</taxon>
    </lineage>
</organism>
<name>A0A418Q978_9CORY</name>
<evidence type="ECO:0000256" key="3">
    <source>
        <dbReference type="ARBA" id="ARBA00023033"/>
    </source>
</evidence>
<comment type="cofactor">
    <cofactor evidence="1">
        <name>FAD</name>
        <dbReference type="ChEBI" id="CHEBI:57692"/>
    </cofactor>
</comment>
<evidence type="ECO:0000256" key="2">
    <source>
        <dbReference type="ARBA" id="ARBA00010139"/>
    </source>
</evidence>
<proteinExistence type="inferred from homology"/>
<evidence type="ECO:0000256" key="1">
    <source>
        <dbReference type="ARBA" id="ARBA00001974"/>
    </source>
</evidence>
<dbReference type="EMBL" id="QXJK01000002">
    <property type="protein sequence ID" value="RIX36210.1"/>
    <property type="molecule type" value="Genomic_DNA"/>
</dbReference>
<sequence>MLVSQTKPQCVSSVEAMEPLDLLIVGAGLSAVDMAHHVHKNFPNWNWAVVDSNSDIGGTWNTFTYPGIRSDSDMATFALPFKRWPHKGTLGSGAQIKEYTREAAEECGMLDRLEPSTWVQRINFHTDKGLWEVTALQAPKGTDNSEGRAAVHGADHSGVEQKIETKTYWAKWVHLAAGYYRHSSGFTPTITGIDDFQGTVIHPQRWPDNLDVSGKRVVVVGSGATAVTLMPALHEMGARATMLQRTPTYIAPLPNDDRISKVVGLGFNMEPGKRGHTIARNLHIFRDMFQYHFCQTFPWVARKYFWAMNRQYINGAEIKKNFTPPYNPWDQRVCKSPDGDFFRALKDGASVVTGAISTVTADGIDLIDGRHIPADIIVTATGLQLQPFGNLTFAVDGQDIPTKSLVAYRSMLGNRLPNVSYTIGYLNQSWTLRADMTSRYLVKLWQDMRARGDKWAAPVLPEGVAADRPMLEMTSGYIQRSIDELPRQGAADPWRMEHDYIKERRTYLSQDNTKDMVFGQDALDAAAVLARTASGGGAEVLQH</sequence>
<dbReference type="InterPro" id="IPR036188">
    <property type="entry name" value="FAD/NAD-bd_sf"/>
</dbReference>
<protein>
    <submittedName>
        <fullName evidence="4">NAD(P)/FAD-dependent oxidoreductase</fullName>
    </submittedName>
</protein>
<dbReference type="OrthoDB" id="5168853at2"/>
<evidence type="ECO:0000313" key="4">
    <source>
        <dbReference type="EMBL" id="RIX36210.1"/>
    </source>
</evidence>
<reference evidence="4 5" key="1">
    <citation type="submission" date="2018-09" db="EMBL/GenBank/DDBJ databases">
        <title>Optimization and identification of Corynebacterium falsenii FN1-14 from fish paste.</title>
        <authorList>
            <person name="Daroonpunt R."/>
            <person name="Tanasupawat S."/>
        </authorList>
    </citation>
    <scope>NUCLEOTIDE SEQUENCE [LARGE SCALE GENOMIC DNA]</scope>
    <source>
        <strain evidence="4 5">FN1-14</strain>
    </source>
</reference>
<dbReference type="InterPro" id="IPR051820">
    <property type="entry name" value="FAD-binding_MO"/>
</dbReference>
<keyword evidence="3" id="KW-0560">Oxidoreductase</keyword>
<dbReference type="PANTHER" id="PTHR43872">
    <property type="entry name" value="MONOOXYGENASE, PUTATIVE (AFU_ORTHOLOGUE AFUA_8G02570)-RELATED"/>
    <property type="match status" value="1"/>
</dbReference>
<dbReference type="GO" id="GO:0004497">
    <property type="term" value="F:monooxygenase activity"/>
    <property type="evidence" value="ECO:0007669"/>
    <property type="project" value="UniProtKB-KW"/>
</dbReference>
<dbReference type="STRING" id="1451189.CFAL_11610"/>
<dbReference type="Pfam" id="PF13450">
    <property type="entry name" value="NAD_binding_8"/>
    <property type="match status" value="1"/>
</dbReference>
<dbReference type="SUPFAM" id="SSF51905">
    <property type="entry name" value="FAD/NAD(P)-binding domain"/>
    <property type="match status" value="1"/>
</dbReference>
<dbReference type="PANTHER" id="PTHR43872:SF1">
    <property type="entry name" value="MONOOXYGENASE, PUTATIVE (AFU_ORTHOLOGUE AFUA_8G02570)-RELATED"/>
    <property type="match status" value="1"/>
</dbReference>
<comment type="similarity">
    <text evidence="2">Belongs to the FAD-binding monooxygenase family.</text>
</comment>
<dbReference type="Gene3D" id="3.50.50.60">
    <property type="entry name" value="FAD/NAD(P)-binding domain"/>
    <property type="match status" value="1"/>
</dbReference>
<dbReference type="AlphaFoldDB" id="A0A418Q978"/>
<keyword evidence="5" id="KW-1185">Reference proteome</keyword>
<comment type="caution">
    <text evidence="4">The sequence shown here is derived from an EMBL/GenBank/DDBJ whole genome shotgun (WGS) entry which is preliminary data.</text>
</comment>
<accession>A0A418Q978</accession>